<dbReference type="EMBL" id="BAABKQ010000001">
    <property type="protein sequence ID" value="GAA4812957.1"/>
    <property type="molecule type" value="Genomic_DNA"/>
</dbReference>
<comment type="caution">
    <text evidence="3">The sequence shown here is derived from an EMBL/GenBank/DDBJ whole genome shotgun (WGS) entry which is preliminary data.</text>
</comment>
<feature type="compositionally biased region" description="Gly residues" evidence="1">
    <location>
        <begin position="149"/>
        <end position="158"/>
    </location>
</feature>
<gene>
    <name evidence="3" type="ORF">GCM10023353_17290</name>
</gene>
<name>A0ABP9CLT3_9ACTN</name>
<keyword evidence="2" id="KW-0472">Membrane</keyword>
<proteinExistence type="predicted"/>
<feature type="region of interest" description="Disordered" evidence="1">
    <location>
        <begin position="126"/>
        <end position="158"/>
    </location>
</feature>
<evidence type="ECO:0000313" key="3">
    <source>
        <dbReference type="EMBL" id="GAA4812957.1"/>
    </source>
</evidence>
<organism evidence="3 4">
    <name type="scientific">Tomitella cavernea</name>
    <dbReference type="NCBI Taxonomy" id="1387982"/>
    <lineage>
        <taxon>Bacteria</taxon>
        <taxon>Bacillati</taxon>
        <taxon>Actinomycetota</taxon>
        <taxon>Actinomycetes</taxon>
        <taxon>Mycobacteriales</taxon>
        <taxon>Tomitella</taxon>
    </lineage>
</organism>
<feature type="transmembrane region" description="Helical" evidence="2">
    <location>
        <begin position="7"/>
        <end position="26"/>
    </location>
</feature>
<accession>A0ABP9CLT3</accession>
<sequence>MLAAIRYGAVGLAAVTVVSLVVWGLVAGAPGVWGALVGAAVGGAFILATIIIMYATRNVAPTTTGAILLGSWLLKIIIAIAVMVVVRRMDFYDKPALVVTIIAVLVVMLAAESTAIARTNATYVTPEPSAAGPDEGASAAGTDLDGAEGEGTGGPATR</sequence>
<evidence type="ECO:0000256" key="2">
    <source>
        <dbReference type="SAM" id="Phobius"/>
    </source>
</evidence>
<keyword evidence="2" id="KW-0812">Transmembrane</keyword>
<dbReference type="Proteomes" id="UP001500839">
    <property type="component" value="Unassembled WGS sequence"/>
</dbReference>
<evidence type="ECO:0000313" key="4">
    <source>
        <dbReference type="Proteomes" id="UP001500839"/>
    </source>
</evidence>
<evidence type="ECO:0000256" key="1">
    <source>
        <dbReference type="SAM" id="MobiDB-lite"/>
    </source>
</evidence>
<reference evidence="4" key="1">
    <citation type="journal article" date="2019" name="Int. J. Syst. Evol. Microbiol.">
        <title>The Global Catalogue of Microorganisms (GCM) 10K type strain sequencing project: providing services to taxonomists for standard genome sequencing and annotation.</title>
        <authorList>
            <consortium name="The Broad Institute Genomics Platform"/>
            <consortium name="The Broad Institute Genome Sequencing Center for Infectious Disease"/>
            <person name="Wu L."/>
            <person name="Ma J."/>
        </authorList>
    </citation>
    <scope>NUCLEOTIDE SEQUENCE [LARGE SCALE GENOMIC DNA]</scope>
    <source>
        <strain evidence="4">JCM 18542</strain>
    </source>
</reference>
<feature type="transmembrane region" description="Helical" evidence="2">
    <location>
        <begin position="92"/>
        <end position="111"/>
    </location>
</feature>
<evidence type="ECO:0008006" key="5">
    <source>
        <dbReference type="Google" id="ProtNLM"/>
    </source>
</evidence>
<feature type="transmembrane region" description="Helical" evidence="2">
    <location>
        <begin position="66"/>
        <end position="86"/>
    </location>
</feature>
<keyword evidence="2" id="KW-1133">Transmembrane helix</keyword>
<protein>
    <recommendedName>
        <fullName evidence="5">ATP synthase protein I</fullName>
    </recommendedName>
</protein>
<keyword evidence="4" id="KW-1185">Reference proteome</keyword>
<feature type="transmembrane region" description="Helical" evidence="2">
    <location>
        <begin position="32"/>
        <end position="54"/>
    </location>
</feature>